<dbReference type="Proteomes" id="UP001300496">
    <property type="component" value="Unassembled WGS sequence"/>
</dbReference>
<evidence type="ECO:0000256" key="1">
    <source>
        <dbReference type="SAM" id="Phobius"/>
    </source>
</evidence>
<keyword evidence="1" id="KW-0812">Transmembrane</keyword>
<sequence length="126" mass="13765">MKTPVTPQSATSLPRAPRDEAQTRMRKYFIMMSIRVICFVLMVVITPYGWYTWVLAVGAIFLPYFAVVIANVAASSTDSRAVAPERALPVTPTDLLSPADSTGVIRLQETKAVAPEHPAESPEETS</sequence>
<dbReference type="Pfam" id="PF11298">
    <property type="entry name" value="DUF3099"/>
    <property type="match status" value="1"/>
</dbReference>
<keyword evidence="1" id="KW-0472">Membrane</keyword>
<evidence type="ECO:0000313" key="2">
    <source>
        <dbReference type="EMBL" id="MCT9001199.1"/>
    </source>
</evidence>
<name>A0ABT2PBM2_9MICO</name>
<dbReference type="RefSeq" id="WP_261605749.1">
    <property type="nucleotide sequence ID" value="NZ_JAODOR010000003.1"/>
</dbReference>
<dbReference type="EMBL" id="JAODOR010000003">
    <property type="protein sequence ID" value="MCT9001199.1"/>
    <property type="molecule type" value="Genomic_DNA"/>
</dbReference>
<feature type="transmembrane region" description="Helical" evidence="1">
    <location>
        <begin position="28"/>
        <end position="45"/>
    </location>
</feature>
<evidence type="ECO:0000313" key="3">
    <source>
        <dbReference type="Proteomes" id="UP001300496"/>
    </source>
</evidence>
<feature type="transmembrane region" description="Helical" evidence="1">
    <location>
        <begin position="51"/>
        <end position="74"/>
    </location>
</feature>
<keyword evidence="3" id="KW-1185">Reference proteome</keyword>
<reference evidence="2 3" key="1">
    <citation type="journal article" date="2024" name="Int. J. Syst. Evol. Microbiol.">
        <title>Microbacterium memoriense sp. nov., a member of the Actinomycetota from marine beach sediment of the north coast of Portugal.</title>
        <authorList>
            <person name="Santos J.D.N.D."/>
            <person name="Klimek D."/>
            <person name="Calusinska M."/>
            <person name="Lobo-da-Cunha A."/>
            <person name="Catita J."/>
            <person name="Goncalves H."/>
            <person name="Gonzalez I."/>
            <person name="Lage O.M."/>
        </authorList>
    </citation>
    <scope>NUCLEOTIDE SEQUENCE [LARGE SCALE GENOMIC DNA]</scope>
    <source>
        <strain evidence="2 3">PMIC_1C1B</strain>
    </source>
</reference>
<keyword evidence="1" id="KW-1133">Transmembrane helix</keyword>
<dbReference type="InterPro" id="IPR021449">
    <property type="entry name" value="DUF3099"/>
</dbReference>
<proteinExistence type="predicted"/>
<gene>
    <name evidence="2" type="ORF">N4R40_02290</name>
</gene>
<comment type="caution">
    <text evidence="2">The sequence shown here is derived from an EMBL/GenBank/DDBJ whole genome shotgun (WGS) entry which is preliminary data.</text>
</comment>
<protein>
    <submittedName>
        <fullName evidence="2">DUF3099 domain-containing protein</fullName>
    </submittedName>
</protein>
<organism evidence="2 3">
    <name type="scientific">Microbacterium memoriense</name>
    <dbReference type="NCBI Taxonomy" id="2978350"/>
    <lineage>
        <taxon>Bacteria</taxon>
        <taxon>Bacillati</taxon>
        <taxon>Actinomycetota</taxon>
        <taxon>Actinomycetes</taxon>
        <taxon>Micrococcales</taxon>
        <taxon>Microbacteriaceae</taxon>
        <taxon>Microbacterium</taxon>
    </lineage>
</organism>
<accession>A0ABT2PBM2</accession>